<sequence>MVMKDKEVNASISGNHQNGGNGFLKFLKILGPGLITSALVLGPGSITLNSKIGAIYGTELVWSIIVAVILMACYTEMAARIGIAGKDTFINLVKEKWGKWAGVIIGIGAFLVCSSFQAGNAIGTGIAVEAITGISSKVWIIVGTLLGVALLFLTQFYKVLEKLMLALVILMLFAFLITLIIVKPSIVDIFSGFVPRFPEGSMALVIALIATSFSIVGAIYQSYLVREKGVGRKEVQESKFEAIFGIFLLGFISFLIMITAATVLKPEGILVNNAIEMAGILKPSFGSFAVFIFVLGLFGASYSSLIGNATIGGGLLADGLGLGHQLSSMKVKIAIIIVMLFGSFIALIFDGNPVNLITFAQGVTIFVVPFIAIAILVIANSKEIMGDLKNKLLSNVLGIIGLLLLIYLAFNNFKNIFLS</sequence>
<feature type="transmembrane region" description="Helical" evidence="6">
    <location>
        <begin position="242"/>
        <end position="264"/>
    </location>
</feature>
<comment type="subcellular location">
    <subcellularLocation>
        <location evidence="1">Membrane</location>
        <topology evidence="1">Multi-pass membrane protein</topology>
    </subcellularLocation>
</comment>
<feature type="transmembrane region" description="Helical" evidence="6">
    <location>
        <begin position="392"/>
        <end position="410"/>
    </location>
</feature>
<evidence type="ECO:0000256" key="5">
    <source>
        <dbReference type="ARBA" id="ARBA00023136"/>
    </source>
</evidence>
<dbReference type="GO" id="GO:0005886">
    <property type="term" value="C:plasma membrane"/>
    <property type="evidence" value="ECO:0007669"/>
    <property type="project" value="TreeGrafter"/>
</dbReference>
<keyword evidence="2" id="KW-0813">Transport</keyword>
<dbReference type="Proteomes" id="UP000557217">
    <property type="component" value="Unassembled WGS sequence"/>
</dbReference>
<feature type="transmembrane region" description="Helical" evidence="6">
    <location>
        <begin position="163"/>
        <end position="182"/>
    </location>
</feature>
<evidence type="ECO:0000313" key="7">
    <source>
        <dbReference type="EMBL" id="MBB5149682.1"/>
    </source>
</evidence>
<dbReference type="AlphaFoldDB" id="A0A840PYE9"/>
<dbReference type="NCBIfam" id="NF037982">
    <property type="entry name" value="Nramp_1"/>
    <property type="match status" value="1"/>
</dbReference>
<proteinExistence type="predicted"/>
<evidence type="ECO:0000256" key="2">
    <source>
        <dbReference type="ARBA" id="ARBA00022448"/>
    </source>
</evidence>
<dbReference type="PANTHER" id="PTHR11706">
    <property type="entry name" value="SOLUTE CARRIER PROTEIN FAMILY 11 MEMBER"/>
    <property type="match status" value="1"/>
</dbReference>
<feature type="transmembrane region" description="Helical" evidence="6">
    <location>
        <begin position="329"/>
        <end position="349"/>
    </location>
</feature>
<gene>
    <name evidence="7" type="ORF">HNR36_002074</name>
</gene>
<feature type="transmembrane region" description="Helical" evidence="6">
    <location>
        <begin position="202"/>
        <end position="221"/>
    </location>
</feature>
<name>A0A840PYE9_URETH</name>
<keyword evidence="3 6" id="KW-0812">Transmembrane</keyword>
<dbReference type="PANTHER" id="PTHR11706:SF33">
    <property type="entry name" value="NATURAL RESISTANCE-ASSOCIATED MACROPHAGE PROTEIN 2"/>
    <property type="match status" value="1"/>
</dbReference>
<feature type="transmembrane region" description="Helical" evidence="6">
    <location>
        <begin position="60"/>
        <end position="79"/>
    </location>
</feature>
<accession>A0A840PYE9</accession>
<dbReference type="GO" id="GO:0015086">
    <property type="term" value="F:cadmium ion transmembrane transporter activity"/>
    <property type="evidence" value="ECO:0007669"/>
    <property type="project" value="TreeGrafter"/>
</dbReference>
<dbReference type="RefSeq" id="WP_168412597.1">
    <property type="nucleotide sequence ID" value="NZ_JAAXPW010000028.1"/>
</dbReference>
<keyword evidence="8" id="KW-1185">Reference proteome</keyword>
<dbReference type="EMBL" id="JACHGZ010000026">
    <property type="protein sequence ID" value="MBB5149682.1"/>
    <property type="molecule type" value="Genomic_DNA"/>
</dbReference>
<evidence type="ECO:0000256" key="4">
    <source>
        <dbReference type="ARBA" id="ARBA00022989"/>
    </source>
</evidence>
<reference evidence="7 8" key="1">
    <citation type="submission" date="2020-08" db="EMBL/GenBank/DDBJ databases">
        <title>Genomic Encyclopedia of Type Strains, Phase IV (KMG-IV): sequencing the most valuable type-strain genomes for metagenomic binning, comparative biology and taxonomic classification.</title>
        <authorList>
            <person name="Goeker M."/>
        </authorList>
    </citation>
    <scope>NUCLEOTIDE SEQUENCE [LARGE SCALE GENOMIC DNA]</scope>
    <source>
        <strain evidence="7 8">DSM 10633</strain>
    </source>
</reference>
<dbReference type="Pfam" id="PF01566">
    <property type="entry name" value="Nramp"/>
    <property type="match status" value="1"/>
</dbReference>
<feature type="transmembrane region" description="Helical" evidence="6">
    <location>
        <begin position="138"/>
        <end position="156"/>
    </location>
</feature>
<protein>
    <submittedName>
        <fullName evidence="7">Mn2+/Fe2+ NRAMP family transporter</fullName>
    </submittedName>
</protein>
<keyword evidence="4 6" id="KW-1133">Transmembrane helix</keyword>
<comment type="caution">
    <text evidence="7">The sequence shown here is derived from an EMBL/GenBank/DDBJ whole genome shotgun (WGS) entry which is preliminary data.</text>
</comment>
<organism evidence="7 8">
    <name type="scientific">Ureibacillus thermosphaericus</name>
    <dbReference type="NCBI Taxonomy" id="51173"/>
    <lineage>
        <taxon>Bacteria</taxon>
        <taxon>Bacillati</taxon>
        <taxon>Bacillota</taxon>
        <taxon>Bacilli</taxon>
        <taxon>Bacillales</taxon>
        <taxon>Caryophanaceae</taxon>
        <taxon>Ureibacillus</taxon>
    </lineage>
</organism>
<dbReference type="Gene3D" id="1.20.1740.10">
    <property type="entry name" value="Amino acid/polyamine transporter I"/>
    <property type="match status" value="1"/>
</dbReference>
<dbReference type="InterPro" id="IPR001046">
    <property type="entry name" value="NRAMP_fam"/>
</dbReference>
<feature type="transmembrane region" description="Helical" evidence="6">
    <location>
        <begin position="284"/>
        <end position="317"/>
    </location>
</feature>
<dbReference type="GO" id="GO:0034755">
    <property type="term" value="P:iron ion transmembrane transport"/>
    <property type="evidence" value="ECO:0007669"/>
    <property type="project" value="TreeGrafter"/>
</dbReference>
<keyword evidence="5 6" id="KW-0472">Membrane</keyword>
<feature type="transmembrane region" description="Helical" evidence="6">
    <location>
        <begin position="100"/>
        <end position="118"/>
    </location>
</feature>
<dbReference type="GO" id="GO:0005384">
    <property type="term" value="F:manganese ion transmembrane transporter activity"/>
    <property type="evidence" value="ECO:0007669"/>
    <property type="project" value="TreeGrafter"/>
</dbReference>
<evidence type="ECO:0000313" key="8">
    <source>
        <dbReference type="Proteomes" id="UP000557217"/>
    </source>
</evidence>
<evidence type="ECO:0000256" key="3">
    <source>
        <dbReference type="ARBA" id="ARBA00022692"/>
    </source>
</evidence>
<feature type="transmembrane region" description="Helical" evidence="6">
    <location>
        <begin position="29"/>
        <end position="48"/>
    </location>
</feature>
<evidence type="ECO:0000256" key="1">
    <source>
        <dbReference type="ARBA" id="ARBA00004141"/>
    </source>
</evidence>
<evidence type="ECO:0000256" key="6">
    <source>
        <dbReference type="SAM" id="Phobius"/>
    </source>
</evidence>
<feature type="transmembrane region" description="Helical" evidence="6">
    <location>
        <begin position="355"/>
        <end position="380"/>
    </location>
</feature>